<protein>
    <submittedName>
        <fullName evidence="1">Uncharacterized protein</fullName>
    </submittedName>
</protein>
<dbReference type="AlphaFoldDB" id="A0A645JCN3"/>
<name>A0A645JCN3_9ZZZZ</name>
<accession>A0A645JCN3</accession>
<proteinExistence type="predicted"/>
<comment type="caution">
    <text evidence="1">The sequence shown here is derived from an EMBL/GenBank/DDBJ whole genome shotgun (WGS) entry which is preliminary data.</text>
</comment>
<dbReference type="EMBL" id="VSSQ01138010">
    <property type="protein sequence ID" value="MPN61421.1"/>
    <property type="molecule type" value="Genomic_DNA"/>
</dbReference>
<evidence type="ECO:0000313" key="1">
    <source>
        <dbReference type="EMBL" id="MPN61421.1"/>
    </source>
</evidence>
<sequence>MHFRVNAQIIGRRSQHQMAIFEDFGNKLGHICSGNIISHHIGHTLFAKAGSQCLCRALGVPVHRGISDQYAFSLRLIAAPDVIFFNKVV</sequence>
<organism evidence="1">
    <name type="scientific">bioreactor metagenome</name>
    <dbReference type="NCBI Taxonomy" id="1076179"/>
    <lineage>
        <taxon>unclassified sequences</taxon>
        <taxon>metagenomes</taxon>
        <taxon>ecological metagenomes</taxon>
    </lineage>
</organism>
<gene>
    <name evidence="1" type="ORF">SDC9_209158</name>
</gene>
<reference evidence="1" key="1">
    <citation type="submission" date="2019-08" db="EMBL/GenBank/DDBJ databases">
        <authorList>
            <person name="Kucharzyk K."/>
            <person name="Murdoch R.W."/>
            <person name="Higgins S."/>
            <person name="Loffler F."/>
        </authorList>
    </citation>
    <scope>NUCLEOTIDE SEQUENCE</scope>
</reference>